<dbReference type="EMBL" id="QKKF02028184">
    <property type="protein sequence ID" value="RZF35463.1"/>
    <property type="molecule type" value="Genomic_DNA"/>
</dbReference>
<evidence type="ECO:0000313" key="5">
    <source>
        <dbReference type="EMBL" id="RZF35463.1"/>
    </source>
</evidence>
<gene>
    <name evidence="5" type="ORF">LSTR_LSTR012157</name>
</gene>
<evidence type="ECO:0000259" key="4">
    <source>
        <dbReference type="PROSITE" id="PS51192"/>
    </source>
</evidence>
<dbReference type="AlphaFoldDB" id="A0A482WPN0"/>
<keyword evidence="1" id="KW-0378">Hydrolase</keyword>
<dbReference type="GO" id="GO:0004386">
    <property type="term" value="F:helicase activity"/>
    <property type="evidence" value="ECO:0007669"/>
    <property type="project" value="UniProtKB-KW"/>
</dbReference>
<feature type="region of interest" description="Disordered" evidence="3">
    <location>
        <begin position="1"/>
        <end position="32"/>
    </location>
</feature>
<organism evidence="5 6">
    <name type="scientific">Laodelphax striatellus</name>
    <name type="common">Small brown planthopper</name>
    <name type="synonym">Delphax striatella</name>
    <dbReference type="NCBI Taxonomy" id="195883"/>
    <lineage>
        <taxon>Eukaryota</taxon>
        <taxon>Metazoa</taxon>
        <taxon>Ecdysozoa</taxon>
        <taxon>Arthropoda</taxon>
        <taxon>Hexapoda</taxon>
        <taxon>Insecta</taxon>
        <taxon>Pterygota</taxon>
        <taxon>Neoptera</taxon>
        <taxon>Paraneoptera</taxon>
        <taxon>Hemiptera</taxon>
        <taxon>Auchenorrhyncha</taxon>
        <taxon>Fulgoroidea</taxon>
        <taxon>Delphacidae</taxon>
        <taxon>Criomorphinae</taxon>
        <taxon>Laodelphax</taxon>
    </lineage>
</organism>
<dbReference type="SMR" id="A0A482WPN0"/>
<comment type="caution">
    <text evidence="5">The sequence shown here is derived from an EMBL/GenBank/DDBJ whole genome shotgun (WGS) entry which is preliminary data.</text>
</comment>
<dbReference type="OrthoDB" id="196131at2759"/>
<dbReference type="InParanoid" id="A0A482WPN0"/>
<sequence>MEENPRAGLQDEDSDLELEYDEDGNPIAPKKSKIIDPLPAIDHSEIDYNDFEKNFYSVHEEISSLTEEQVNELRETLGIKVTGPSPPRPVASFAHFGFDDALMEAIIGSLSTLNYSITTPSRTRCLLGKGLLLVLPDGSVNGCFHMPMLVHINGPETWLQKEMDHIGLDSPLPLANLSCTIYNEAKKFGKVYNVNVVCCYGGGSKWEQSKALEGGAEIVVATPGRMIDLVKMKATNLVRVTYLVLDEADRMFDMGFGE</sequence>
<dbReference type="GO" id="GO:0005524">
    <property type="term" value="F:ATP binding"/>
    <property type="evidence" value="ECO:0007669"/>
    <property type="project" value="InterPro"/>
</dbReference>
<keyword evidence="2" id="KW-0067">ATP-binding</keyword>
<accession>A0A482WPN0</accession>
<protein>
    <recommendedName>
        <fullName evidence="4">Helicase ATP-binding domain-containing protein</fullName>
    </recommendedName>
</protein>
<evidence type="ECO:0000256" key="1">
    <source>
        <dbReference type="ARBA" id="ARBA00022801"/>
    </source>
</evidence>
<keyword evidence="6" id="KW-1185">Reference proteome</keyword>
<dbReference type="GO" id="GO:0003676">
    <property type="term" value="F:nucleic acid binding"/>
    <property type="evidence" value="ECO:0007669"/>
    <property type="project" value="InterPro"/>
</dbReference>
<dbReference type="InterPro" id="IPR000629">
    <property type="entry name" value="RNA-helicase_DEAD-box_CS"/>
</dbReference>
<dbReference type="Pfam" id="PF00270">
    <property type="entry name" value="DEAD"/>
    <property type="match status" value="1"/>
</dbReference>
<dbReference type="SUPFAM" id="SSF52540">
    <property type="entry name" value="P-loop containing nucleoside triphosphate hydrolases"/>
    <property type="match status" value="1"/>
</dbReference>
<feature type="compositionally biased region" description="Acidic residues" evidence="3">
    <location>
        <begin position="10"/>
        <end position="24"/>
    </location>
</feature>
<dbReference type="InterPro" id="IPR027417">
    <property type="entry name" value="P-loop_NTPase"/>
</dbReference>
<evidence type="ECO:0000256" key="3">
    <source>
        <dbReference type="SAM" id="MobiDB-lite"/>
    </source>
</evidence>
<dbReference type="InterPro" id="IPR014001">
    <property type="entry name" value="Helicase_ATP-bd"/>
</dbReference>
<dbReference type="Gene3D" id="3.40.50.300">
    <property type="entry name" value="P-loop containing nucleotide triphosphate hydrolases"/>
    <property type="match status" value="1"/>
</dbReference>
<dbReference type="STRING" id="195883.A0A482WPN0"/>
<reference evidence="5 6" key="1">
    <citation type="journal article" date="2017" name="Gigascience">
        <title>Genome sequence of the small brown planthopper, Laodelphax striatellus.</title>
        <authorList>
            <person name="Zhu J."/>
            <person name="Jiang F."/>
            <person name="Wang X."/>
            <person name="Yang P."/>
            <person name="Bao Y."/>
            <person name="Zhao W."/>
            <person name="Wang W."/>
            <person name="Lu H."/>
            <person name="Wang Q."/>
            <person name="Cui N."/>
            <person name="Li J."/>
            <person name="Chen X."/>
            <person name="Luo L."/>
            <person name="Yu J."/>
            <person name="Kang L."/>
            <person name="Cui F."/>
        </authorList>
    </citation>
    <scope>NUCLEOTIDE SEQUENCE [LARGE SCALE GENOMIC DNA]</scope>
    <source>
        <strain evidence="5">Lst14</strain>
    </source>
</reference>
<dbReference type="PROSITE" id="PS51192">
    <property type="entry name" value="HELICASE_ATP_BIND_1"/>
    <property type="match status" value="1"/>
</dbReference>
<dbReference type="GO" id="GO:0010468">
    <property type="term" value="P:regulation of gene expression"/>
    <property type="evidence" value="ECO:0007669"/>
    <property type="project" value="UniProtKB-ARBA"/>
</dbReference>
<name>A0A482WPN0_LAOST</name>
<dbReference type="PANTHER" id="PTHR47958">
    <property type="entry name" value="ATP-DEPENDENT RNA HELICASE DBP3"/>
    <property type="match status" value="1"/>
</dbReference>
<evidence type="ECO:0000313" key="6">
    <source>
        <dbReference type="Proteomes" id="UP000291343"/>
    </source>
</evidence>
<dbReference type="Proteomes" id="UP000291343">
    <property type="component" value="Unassembled WGS sequence"/>
</dbReference>
<dbReference type="PROSITE" id="PS00039">
    <property type="entry name" value="DEAD_ATP_HELICASE"/>
    <property type="match status" value="1"/>
</dbReference>
<keyword evidence="2" id="KW-0347">Helicase</keyword>
<dbReference type="GO" id="GO:0016787">
    <property type="term" value="F:hydrolase activity"/>
    <property type="evidence" value="ECO:0007669"/>
    <property type="project" value="UniProtKB-KW"/>
</dbReference>
<feature type="domain" description="Helicase ATP-binding" evidence="4">
    <location>
        <begin position="173"/>
        <end position="258"/>
    </location>
</feature>
<dbReference type="InterPro" id="IPR011545">
    <property type="entry name" value="DEAD/DEAH_box_helicase_dom"/>
</dbReference>
<evidence type="ECO:0000256" key="2">
    <source>
        <dbReference type="ARBA" id="ARBA00022806"/>
    </source>
</evidence>
<keyword evidence="2" id="KW-0547">Nucleotide-binding</keyword>
<proteinExistence type="predicted"/>